<dbReference type="AlphaFoldDB" id="A0A9P3PVJ0"/>
<dbReference type="Proteomes" id="UP001063166">
    <property type="component" value="Unassembled WGS sequence"/>
</dbReference>
<name>A0A9P3PVJ0_LYOSH</name>
<comment type="caution">
    <text evidence="1">The sequence shown here is derived from an EMBL/GenBank/DDBJ whole genome shotgun (WGS) entry which is preliminary data.</text>
</comment>
<protein>
    <submittedName>
        <fullName evidence="1">Uncharacterized protein</fullName>
    </submittedName>
</protein>
<gene>
    <name evidence="1" type="ORF">LshimejAT787_1402370</name>
</gene>
<organism evidence="1 2">
    <name type="scientific">Lyophyllum shimeji</name>
    <name type="common">Hon-shimeji</name>
    <name type="synonym">Tricholoma shimeji</name>
    <dbReference type="NCBI Taxonomy" id="47721"/>
    <lineage>
        <taxon>Eukaryota</taxon>
        <taxon>Fungi</taxon>
        <taxon>Dikarya</taxon>
        <taxon>Basidiomycota</taxon>
        <taxon>Agaricomycotina</taxon>
        <taxon>Agaricomycetes</taxon>
        <taxon>Agaricomycetidae</taxon>
        <taxon>Agaricales</taxon>
        <taxon>Tricholomatineae</taxon>
        <taxon>Lyophyllaceae</taxon>
        <taxon>Lyophyllum</taxon>
    </lineage>
</organism>
<accession>A0A9P3PVJ0</accession>
<evidence type="ECO:0000313" key="2">
    <source>
        <dbReference type="Proteomes" id="UP001063166"/>
    </source>
</evidence>
<keyword evidence="2" id="KW-1185">Reference proteome</keyword>
<dbReference type="EMBL" id="BRPK01000014">
    <property type="protein sequence ID" value="GLB43725.1"/>
    <property type="molecule type" value="Genomic_DNA"/>
</dbReference>
<sequence length="83" mass="9370">MVRDQTINRVPDNSKNVCVIVLHTSPVYDKREPRRNNEKNHQAFTCIAETRALILPVKDVAIRGRMLGVRGGMCRVHGEYAGP</sequence>
<evidence type="ECO:0000313" key="1">
    <source>
        <dbReference type="EMBL" id="GLB43725.1"/>
    </source>
</evidence>
<proteinExistence type="predicted"/>
<reference evidence="1" key="1">
    <citation type="submission" date="2022-07" db="EMBL/GenBank/DDBJ databases">
        <title>The genome of Lyophyllum shimeji provides insight into the initial evolution of ectomycorrhizal fungal genome.</title>
        <authorList>
            <person name="Kobayashi Y."/>
            <person name="Shibata T."/>
            <person name="Hirakawa H."/>
            <person name="Shigenobu S."/>
            <person name="Nishiyama T."/>
            <person name="Yamada A."/>
            <person name="Hasebe M."/>
            <person name="Kawaguchi M."/>
        </authorList>
    </citation>
    <scope>NUCLEOTIDE SEQUENCE</scope>
    <source>
        <strain evidence="1">AT787</strain>
    </source>
</reference>